<dbReference type="InterPro" id="IPR026913">
    <property type="entry name" value="METTL24"/>
</dbReference>
<sequence length="112" mass="12526">MSTEEIFRYWHWTNSTSCRFAVDFGFTIYGAGGLLRRTATKPSASTIPSLPSTITVSSTRSFDESMEKYGCQVYSFDPSMGAKDHNRTEKIHFYNIGLSGVNGSHPTKGWNI</sequence>
<evidence type="ECO:0000313" key="1">
    <source>
        <dbReference type="EMBL" id="EFX64157.1"/>
    </source>
</evidence>
<dbReference type="PhylomeDB" id="E9HVS4"/>
<keyword evidence="2" id="KW-1185">Reference proteome</keyword>
<dbReference type="HOGENOM" id="CLU_2148350_0_0_1"/>
<dbReference type="Proteomes" id="UP000000305">
    <property type="component" value="Unassembled WGS sequence"/>
</dbReference>
<proteinExistence type="predicted"/>
<dbReference type="PANTHER" id="PTHR32026:SF10">
    <property type="entry name" value="METHYLTRANSFERASE-LIKE PROTEIN 24-RELATED"/>
    <property type="match status" value="1"/>
</dbReference>
<accession>E9HVS4</accession>
<dbReference type="KEGG" id="dpx:DAPPUDRAFT_266929"/>
<protein>
    <submittedName>
        <fullName evidence="1">Uncharacterized protein</fullName>
    </submittedName>
</protein>
<evidence type="ECO:0000313" key="2">
    <source>
        <dbReference type="Proteomes" id="UP000000305"/>
    </source>
</evidence>
<name>E9HVS4_DAPPU</name>
<organism evidence="1 2">
    <name type="scientific">Daphnia pulex</name>
    <name type="common">Water flea</name>
    <dbReference type="NCBI Taxonomy" id="6669"/>
    <lineage>
        <taxon>Eukaryota</taxon>
        <taxon>Metazoa</taxon>
        <taxon>Ecdysozoa</taxon>
        <taxon>Arthropoda</taxon>
        <taxon>Crustacea</taxon>
        <taxon>Branchiopoda</taxon>
        <taxon>Diplostraca</taxon>
        <taxon>Cladocera</taxon>
        <taxon>Anomopoda</taxon>
        <taxon>Daphniidae</taxon>
        <taxon>Daphnia</taxon>
    </lineage>
</organism>
<dbReference type="AlphaFoldDB" id="E9HVS4"/>
<dbReference type="EMBL" id="GL732869">
    <property type="protein sequence ID" value="EFX64157.1"/>
    <property type="molecule type" value="Genomic_DNA"/>
</dbReference>
<gene>
    <name evidence="1" type="ORF">DAPPUDRAFT_266929</name>
</gene>
<reference evidence="1 2" key="1">
    <citation type="journal article" date="2011" name="Science">
        <title>The ecoresponsive genome of Daphnia pulex.</title>
        <authorList>
            <person name="Colbourne J.K."/>
            <person name="Pfrender M.E."/>
            <person name="Gilbert D."/>
            <person name="Thomas W.K."/>
            <person name="Tucker A."/>
            <person name="Oakley T.H."/>
            <person name="Tokishita S."/>
            <person name="Aerts A."/>
            <person name="Arnold G.J."/>
            <person name="Basu M.K."/>
            <person name="Bauer D.J."/>
            <person name="Caceres C.E."/>
            <person name="Carmel L."/>
            <person name="Casola C."/>
            <person name="Choi J.H."/>
            <person name="Detter J.C."/>
            <person name="Dong Q."/>
            <person name="Dusheyko S."/>
            <person name="Eads B.D."/>
            <person name="Frohlich T."/>
            <person name="Geiler-Samerotte K.A."/>
            <person name="Gerlach D."/>
            <person name="Hatcher P."/>
            <person name="Jogdeo S."/>
            <person name="Krijgsveld J."/>
            <person name="Kriventseva E.V."/>
            <person name="Kultz D."/>
            <person name="Laforsch C."/>
            <person name="Lindquist E."/>
            <person name="Lopez J."/>
            <person name="Manak J.R."/>
            <person name="Muller J."/>
            <person name="Pangilinan J."/>
            <person name="Patwardhan R.P."/>
            <person name="Pitluck S."/>
            <person name="Pritham E.J."/>
            <person name="Rechtsteiner A."/>
            <person name="Rho M."/>
            <person name="Rogozin I.B."/>
            <person name="Sakarya O."/>
            <person name="Salamov A."/>
            <person name="Schaack S."/>
            <person name="Shapiro H."/>
            <person name="Shiga Y."/>
            <person name="Skalitzky C."/>
            <person name="Smith Z."/>
            <person name="Souvorov A."/>
            <person name="Sung W."/>
            <person name="Tang Z."/>
            <person name="Tsuchiya D."/>
            <person name="Tu H."/>
            <person name="Vos H."/>
            <person name="Wang M."/>
            <person name="Wolf Y.I."/>
            <person name="Yamagata H."/>
            <person name="Yamada T."/>
            <person name="Ye Y."/>
            <person name="Shaw J.R."/>
            <person name="Andrews J."/>
            <person name="Crease T.J."/>
            <person name="Tang H."/>
            <person name="Lucas S.M."/>
            <person name="Robertson H.M."/>
            <person name="Bork P."/>
            <person name="Koonin E.V."/>
            <person name="Zdobnov E.M."/>
            <person name="Grigoriev I.V."/>
            <person name="Lynch M."/>
            <person name="Boore J.L."/>
        </authorList>
    </citation>
    <scope>NUCLEOTIDE SEQUENCE [LARGE SCALE GENOMIC DNA]</scope>
</reference>
<dbReference type="InParanoid" id="E9HVS4"/>
<dbReference type="OrthoDB" id="10006218at2759"/>
<dbReference type="PANTHER" id="PTHR32026">
    <property type="entry name" value="METHYLTRANSFERASE-LIKE PROTEIN 24"/>
    <property type="match status" value="1"/>
</dbReference>